<dbReference type="InterPro" id="IPR007197">
    <property type="entry name" value="rSAM"/>
</dbReference>
<evidence type="ECO:0000256" key="5">
    <source>
        <dbReference type="ARBA" id="ARBA00023014"/>
    </source>
</evidence>
<comment type="cofactor">
    <cofactor evidence="1">
        <name>[4Fe-4S] cluster</name>
        <dbReference type="ChEBI" id="CHEBI:49883"/>
    </cofactor>
</comment>
<keyword evidence="3" id="KW-0479">Metal-binding</keyword>
<dbReference type="STRING" id="1396821.SAMN05444515_102242"/>
<dbReference type="Pfam" id="PF04055">
    <property type="entry name" value="Radical_SAM"/>
    <property type="match status" value="1"/>
</dbReference>
<dbReference type="SMART" id="SM00729">
    <property type="entry name" value="Elp3"/>
    <property type="match status" value="1"/>
</dbReference>
<evidence type="ECO:0000259" key="6">
    <source>
        <dbReference type="SMART" id="SM00729"/>
    </source>
</evidence>
<keyword evidence="4" id="KW-0408">Iron</keyword>
<dbReference type="InterPro" id="IPR058240">
    <property type="entry name" value="rSAM_sf"/>
</dbReference>
<dbReference type="PANTHER" id="PTHR43288:SF2">
    <property type="entry name" value="RADICAL SAM CORE DOMAIN-CONTAINING PROTEIN"/>
    <property type="match status" value="1"/>
</dbReference>
<dbReference type="InterPro" id="IPR013785">
    <property type="entry name" value="Aldolase_TIM"/>
</dbReference>
<protein>
    <recommendedName>
        <fullName evidence="6">Elp3/MiaA/NifB-like radical SAM core domain-containing protein</fullName>
    </recommendedName>
</protein>
<dbReference type="AlphaFoldDB" id="A0A1H7HT74"/>
<dbReference type="SFLD" id="SFLDG01113">
    <property type="entry name" value="Uncharacterised_Radical_SAM_Su"/>
    <property type="match status" value="1"/>
</dbReference>
<dbReference type="OrthoDB" id="5420460at2"/>
<evidence type="ECO:0000256" key="4">
    <source>
        <dbReference type="ARBA" id="ARBA00023004"/>
    </source>
</evidence>
<keyword evidence="5" id="KW-0411">Iron-sulfur</keyword>
<dbReference type="Gene3D" id="3.20.20.70">
    <property type="entry name" value="Aldolase class I"/>
    <property type="match status" value="1"/>
</dbReference>
<dbReference type="GO" id="GO:0003824">
    <property type="term" value="F:catalytic activity"/>
    <property type="evidence" value="ECO:0007669"/>
    <property type="project" value="InterPro"/>
</dbReference>
<dbReference type="RefSeq" id="WP_090251075.1">
    <property type="nucleotide sequence ID" value="NZ_FOAA01000002.1"/>
</dbReference>
<keyword evidence="8" id="KW-1185">Reference proteome</keyword>
<proteinExistence type="predicted"/>
<evidence type="ECO:0000256" key="3">
    <source>
        <dbReference type="ARBA" id="ARBA00022723"/>
    </source>
</evidence>
<keyword evidence="2" id="KW-0949">S-adenosyl-L-methionine</keyword>
<feature type="domain" description="Elp3/MiaA/NifB-like radical SAM core" evidence="6">
    <location>
        <begin position="73"/>
        <end position="277"/>
    </location>
</feature>
<reference evidence="8" key="1">
    <citation type="submission" date="2016-10" db="EMBL/GenBank/DDBJ databases">
        <authorList>
            <person name="Varghese N."/>
            <person name="Submissions S."/>
        </authorList>
    </citation>
    <scope>NUCLEOTIDE SEQUENCE [LARGE SCALE GENOMIC DNA]</scope>
    <source>
        <strain evidence="8">DSM 241</strain>
    </source>
</reference>
<dbReference type="GO" id="GO:0051536">
    <property type="term" value="F:iron-sulfur cluster binding"/>
    <property type="evidence" value="ECO:0007669"/>
    <property type="project" value="UniProtKB-KW"/>
</dbReference>
<dbReference type="GO" id="GO:0046872">
    <property type="term" value="F:metal ion binding"/>
    <property type="evidence" value="ECO:0007669"/>
    <property type="project" value="UniProtKB-KW"/>
</dbReference>
<evidence type="ECO:0000256" key="2">
    <source>
        <dbReference type="ARBA" id="ARBA00022691"/>
    </source>
</evidence>
<evidence type="ECO:0000313" key="7">
    <source>
        <dbReference type="EMBL" id="SEK52742.1"/>
    </source>
</evidence>
<dbReference type="SUPFAM" id="SSF102114">
    <property type="entry name" value="Radical SAM enzymes"/>
    <property type="match status" value="1"/>
</dbReference>
<accession>A0A1H7HT74</accession>
<sequence length="396" mass="43532">MSLFSDTSPSHWEDLVRHVEPLEDIPLDTDLVRTLEAENEPRFRGRGHPVDLYTPTFKSYQTSEISSCGKNAWPAVSITGPDCKLRCDHCKAKLLEPMTPARTPEALWRVVNDIVEQGGEGMLLTGGSNHRNEVEYGPFYDTIRRIKDDFPGFRIALHTALVDDDAARCMEQAGIDAAMMDVIGAQETITQVYHLKRTVADFEATLEALVNTRMKVVPHIVMGLHYGRFLGEWEALNMIQRHRPDAVVLVVVMPFYAPDIKPFATPRAADVGHFFRDARQALPDLPLLLGCARPAGQVKGEMDAYAVMAGIDGLAHPADGVVELAARLGRQVRVIPSCCSMAVGEELMALDGGREALEIDLEAIVADERARRRQRGIPGMGPGGIPVIMEHVAPGA</sequence>
<dbReference type="SFLD" id="SFLDS00029">
    <property type="entry name" value="Radical_SAM"/>
    <property type="match status" value="1"/>
</dbReference>
<dbReference type="CDD" id="cd01335">
    <property type="entry name" value="Radical_SAM"/>
    <property type="match status" value="1"/>
</dbReference>
<name>A0A1H7HT74_9GAMM</name>
<gene>
    <name evidence="7" type="ORF">SAMN05444515_102242</name>
</gene>
<evidence type="ECO:0000313" key="8">
    <source>
        <dbReference type="Proteomes" id="UP000199256"/>
    </source>
</evidence>
<dbReference type="EMBL" id="FOAA01000002">
    <property type="protein sequence ID" value="SEK52742.1"/>
    <property type="molecule type" value="Genomic_DNA"/>
</dbReference>
<dbReference type="InterPro" id="IPR006638">
    <property type="entry name" value="Elp3/MiaA/NifB-like_rSAM"/>
</dbReference>
<dbReference type="Proteomes" id="UP000199256">
    <property type="component" value="Unassembled WGS sequence"/>
</dbReference>
<evidence type="ECO:0000256" key="1">
    <source>
        <dbReference type="ARBA" id="ARBA00001966"/>
    </source>
</evidence>
<organism evidence="7 8">
    <name type="scientific">Ectothiorhodospira marina</name>
    <dbReference type="NCBI Taxonomy" id="1396821"/>
    <lineage>
        <taxon>Bacteria</taxon>
        <taxon>Pseudomonadati</taxon>
        <taxon>Pseudomonadota</taxon>
        <taxon>Gammaproteobacteria</taxon>
        <taxon>Chromatiales</taxon>
        <taxon>Ectothiorhodospiraceae</taxon>
        <taxon>Ectothiorhodospira</taxon>
    </lineage>
</organism>
<dbReference type="PANTHER" id="PTHR43288">
    <property type="entry name" value="BIOTIN SYNTHASE-RELATED PROTEIN, RADICAL SAM SUPERFAMILY"/>
    <property type="match status" value="1"/>
</dbReference>